<accession>A0A7J7L840</accession>
<proteinExistence type="predicted"/>
<dbReference type="PANTHER" id="PTHR46328:SF27">
    <property type="entry name" value="OS12G0287500 PROTEIN"/>
    <property type="match status" value="1"/>
</dbReference>
<dbReference type="AlphaFoldDB" id="A0A7J7L840"/>
<reference evidence="1 2" key="1">
    <citation type="journal article" date="2020" name="IScience">
        <title>Genome Sequencing of the Endangered Kingdonia uniflora (Circaeasteraceae, Ranunculales) Reveals Potential Mechanisms of Evolutionary Specialization.</title>
        <authorList>
            <person name="Sun Y."/>
            <person name="Deng T."/>
            <person name="Zhang A."/>
            <person name="Moore M.J."/>
            <person name="Landis J.B."/>
            <person name="Lin N."/>
            <person name="Zhang H."/>
            <person name="Zhang X."/>
            <person name="Huang J."/>
            <person name="Zhang X."/>
            <person name="Sun H."/>
            <person name="Wang H."/>
        </authorList>
    </citation>
    <scope>NUCLEOTIDE SEQUENCE [LARGE SCALE GENOMIC DNA]</scope>
    <source>
        <strain evidence="1">TB1705</strain>
        <tissue evidence="1">Leaf</tissue>
    </source>
</reference>
<dbReference type="OrthoDB" id="1894539at2759"/>
<sequence length="179" mass="19896">MGGGRTEGGSYWKWLVGLRKGKYKLVGFDIGVVGYGTVVVERCAPPFCRASGHQVGFDVAFECSTGARRLRVGYYKVVEVTSENSNEEFLIDGANDDAVNCVNVEKDKDVVEIAREENANEESKKGTPPSIGMIFESFDDAYNFYNLHGKCIGFGVKVNKSYYIEKTKERYHAILSCCK</sequence>
<comment type="caution">
    <text evidence="1">The sequence shown here is derived from an EMBL/GenBank/DDBJ whole genome shotgun (WGS) entry which is preliminary data.</text>
</comment>
<dbReference type="EMBL" id="JACGCM010002554">
    <property type="protein sequence ID" value="KAF6138724.1"/>
    <property type="molecule type" value="Genomic_DNA"/>
</dbReference>
<evidence type="ECO:0000313" key="1">
    <source>
        <dbReference type="EMBL" id="KAF6138724.1"/>
    </source>
</evidence>
<keyword evidence="2" id="KW-1185">Reference proteome</keyword>
<name>A0A7J7L840_9MAGN</name>
<protein>
    <submittedName>
        <fullName evidence="1">Uncharacterized protein</fullName>
    </submittedName>
</protein>
<gene>
    <name evidence="1" type="ORF">GIB67_040856</name>
</gene>
<dbReference type="PANTHER" id="PTHR46328">
    <property type="entry name" value="FAR-RED IMPAIRED RESPONSIVE (FAR1) FAMILY PROTEIN-RELATED"/>
    <property type="match status" value="1"/>
</dbReference>
<organism evidence="1 2">
    <name type="scientific">Kingdonia uniflora</name>
    <dbReference type="NCBI Taxonomy" id="39325"/>
    <lineage>
        <taxon>Eukaryota</taxon>
        <taxon>Viridiplantae</taxon>
        <taxon>Streptophyta</taxon>
        <taxon>Embryophyta</taxon>
        <taxon>Tracheophyta</taxon>
        <taxon>Spermatophyta</taxon>
        <taxon>Magnoliopsida</taxon>
        <taxon>Ranunculales</taxon>
        <taxon>Circaeasteraceae</taxon>
        <taxon>Kingdonia</taxon>
    </lineage>
</organism>
<evidence type="ECO:0000313" key="2">
    <source>
        <dbReference type="Proteomes" id="UP000541444"/>
    </source>
</evidence>
<dbReference type="Proteomes" id="UP000541444">
    <property type="component" value="Unassembled WGS sequence"/>
</dbReference>